<dbReference type="Pfam" id="PF01052">
    <property type="entry name" value="FliMN_C"/>
    <property type="match status" value="1"/>
</dbReference>
<dbReference type="InterPro" id="IPR001543">
    <property type="entry name" value="FliN-like_C"/>
</dbReference>
<keyword evidence="2" id="KW-0282">Flagellum</keyword>
<dbReference type="EMBL" id="JARRYG010000020">
    <property type="protein sequence ID" value="MDG4697937.1"/>
    <property type="molecule type" value="Genomic_DNA"/>
</dbReference>
<keyword evidence="2" id="KW-0969">Cilium</keyword>
<evidence type="ECO:0000313" key="2">
    <source>
        <dbReference type="EMBL" id="MDG4697937.1"/>
    </source>
</evidence>
<evidence type="ECO:0000313" key="3">
    <source>
        <dbReference type="EMBL" id="MDO7858528.1"/>
    </source>
</evidence>
<feature type="domain" description="Flagellar motor switch protein FliN-like C-terminal" evidence="1">
    <location>
        <begin position="251"/>
        <end position="318"/>
    </location>
</feature>
<evidence type="ECO:0000259" key="1">
    <source>
        <dbReference type="Pfam" id="PF01052"/>
    </source>
</evidence>
<comment type="caution">
    <text evidence="2">The sequence shown here is derived from an EMBL/GenBank/DDBJ whole genome shotgun (WGS) entry which is preliminary data.</text>
</comment>
<dbReference type="Proteomes" id="UP001176478">
    <property type="component" value="Unassembled WGS sequence"/>
</dbReference>
<dbReference type="AlphaFoldDB" id="A0AA42K305"/>
<keyword evidence="2" id="KW-0966">Cell projection</keyword>
<organism evidence="2 4">
    <name type="scientific">Providencia huashanensis</name>
    <dbReference type="NCBI Taxonomy" id="3037798"/>
    <lineage>
        <taxon>Bacteria</taxon>
        <taxon>Pseudomonadati</taxon>
        <taxon>Pseudomonadota</taxon>
        <taxon>Gammaproteobacteria</taxon>
        <taxon>Enterobacterales</taxon>
        <taxon>Morganellaceae</taxon>
        <taxon>Providencia</taxon>
    </lineage>
</organism>
<proteinExistence type="predicted"/>
<keyword evidence="5" id="KW-1185">Reference proteome</keyword>
<dbReference type="EMBL" id="JAUQTG010000015">
    <property type="protein sequence ID" value="MDO7858528.1"/>
    <property type="molecule type" value="Genomic_DNA"/>
</dbReference>
<protein>
    <submittedName>
        <fullName evidence="2">FliM/FliN family flagellar motor switch protein</fullName>
    </submittedName>
</protein>
<reference evidence="3" key="2">
    <citation type="submission" date="2023-07" db="EMBL/GenBank/DDBJ databases">
        <authorList>
            <person name="Yang W."/>
            <person name="Chen J."/>
            <person name="Ji P."/>
            <person name="Hu F."/>
        </authorList>
    </citation>
    <scope>NUCLEOTIDE SEQUENCE</scope>
    <source>
        <strain evidence="3">CRE-138-0111</strain>
    </source>
</reference>
<dbReference type="InterPro" id="IPR036429">
    <property type="entry name" value="SpoA-like_sf"/>
</dbReference>
<reference evidence="3" key="3">
    <citation type="journal article" date="2024" name="Int. J. Antimicrob. Agents">
        <title>Identification of a novel Providencia species showing multi-drug-resistant in three patients with hospital-acquired infection.</title>
        <authorList>
            <person name="Yang W."/>
            <person name="Chen J."/>
            <person name="Yang F."/>
            <person name="Ji P."/>
            <person name="Shen S."/>
            <person name="Yin D."/>
            <person name="Hu F."/>
        </authorList>
    </citation>
    <scope>NUCLEOTIDE SEQUENCE</scope>
    <source>
        <strain evidence="3">CRE-138-0111</strain>
    </source>
</reference>
<sequence>MPIPEINNRTAKLIRAVGTGCQLIGDEGTLSLTFEHRNLAIGLLLTTCINGNSIDFWVDENEWCQWVSPVLAIPSFSMVSDEFKDVLAIWTIDTLKACIDIDDFQWPTVKQISTGSLPQGVGWQLCAKHHNRILNFHVIEAPDSWLEVLIENGSITDEQEISSPIMIGAKLVAGWCLLNSQQIYSIQEGNALVLQQQAEITRGEFFLFTHRPLAIVCQDGESGIFSVETLMDTFDDWIDIPTDSLANTDNQISNTLIPVSVEVANLNISINELSQIRPGYLFESEKQYNTPVSLKVGHRIFAFGTLLRIGERLAVRIDTLC</sequence>
<dbReference type="RefSeq" id="WP_129467235.1">
    <property type="nucleotide sequence ID" value="NZ_JARRYG010000020.1"/>
</dbReference>
<dbReference type="Proteomes" id="UP001156701">
    <property type="component" value="Unassembled WGS sequence"/>
</dbReference>
<accession>A0AA42K305</accession>
<evidence type="ECO:0000313" key="4">
    <source>
        <dbReference type="Proteomes" id="UP001156701"/>
    </source>
</evidence>
<reference evidence="2" key="1">
    <citation type="submission" date="2023-03" db="EMBL/GenBank/DDBJ databases">
        <title>a new species belonging to Providencia genus.</title>
        <authorList>
            <person name="Yang W."/>
            <person name="Hu F."/>
            <person name="Shen S."/>
            <person name="Ding L."/>
            <person name="Yin D."/>
        </authorList>
    </citation>
    <scope>NUCLEOTIDE SEQUENCE</scope>
    <source>
        <strain evidence="2">CRE-3FA-0001</strain>
    </source>
</reference>
<gene>
    <name evidence="2" type="ORF">P7V44_17040</name>
    <name evidence="3" type="ORF">Q5E86_19725</name>
</gene>
<dbReference type="Gene3D" id="2.30.330.10">
    <property type="entry name" value="SpoA-like"/>
    <property type="match status" value="1"/>
</dbReference>
<dbReference type="SUPFAM" id="SSF101801">
    <property type="entry name" value="Surface presentation of antigens (SPOA)"/>
    <property type="match status" value="1"/>
</dbReference>
<evidence type="ECO:0000313" key="5">
    <source>
        <dbReference type="Proteomes" id="UP001176478"/>
    </source>
</evidence>
<name>A0AA42K305_9GAMM</name>